<keyword evidence="1" id="KW-0805">Transcription regulation</keyword>
<evidence type="ECO:0000256" key="4">
    <source>
        <dbReference type="PROSITE-ProRule" id="PRU00335"/>
    </source>
</evidence>
<dbReference type="EMBL" id="VIWP01000017">
    <property type="protein sequence ID" value="TWF43927.1"/>
    <property type="molecule type" value="Genomic_DNA"/>
</dbReference>
<evidence type="ECO:0000313" key="6">
    <source>
        <dbReference type="EMBL" id="TWF43927.1"/>
    </source>
</evidence>
<dbReference type="GO" id="GO:0003700">
    <property type="term" value="F:DNA-binding transcription factor activity"/>
    <property type="evidence" value="ECO:0007669"/>
    <property type="project" value="TreeGrafter"/>
</dbReference>
<keyword evidence="2 4" id="KW-0238">DNA-binding</keyword>
<dbReference type="GO" id="GO:0000976">
    <property type="term" value="F:transcription cis-regulatory region binding"/>
    <property type="evidence" value="ECO:0007669"/>
    <property type="project" value="TreeGrafter"/>
</dbReference>
<gene>
    <name evidence="6" type="ORF">FHW37_11715</name>
</gene>
<dbReference type="InterPro" id="IPR036271">
    <property type="entry name" value="Tet_transcr_reg_TetR-rel_C_sf"/>
</dbReference>
<dbReference type="Gene3D" id="1.10.357.10">
    <property type="entry name" value="Tetracycline Repressor, domain 2"/>
    <property type="match status" value="1"/>
</dbReference>
<evidence type="ECO:0000256" key="2">
    <source>
        <dbReference type="ARBA" id="ARBA00023125"/>
    </source>
</evidence>
<dbReference type="InterPro" id="IPR001647">
    <property type="entry name" value="HTH_TetR"/>
</dbReference>
<accession>A0A561Q0N1</accession>
<dbReference type="AlphaFoldDB" id="A0A561Q0N1"/>
<dbReference type="PRINTS" id="PR00455">
    <property type="entry name" value="HTHTETR"/>
</dbReference>
<dbReference type="RefSeq" id="WP_145643474.1">
    <property type="nucleotide sequence ID" value="NZ_VIWP01000017.1"/>
</dbReference>
<dbReference type="SUPFAM" id="SSF48498">
    <property type="entry name" value="Tetracyclin repressor-like, C-terminal domain"/>
    <property type="match status" value="1"/>
</dbReference>
<evidence type="ECO:0000313" key="7">
    <source>
        <dbReference type="Proteomes" id="UP000320653"/>
    </source>
</evidence>
<keyword evidence="7" id="KW-1185">Reference proteome</keyword>
<sequence length="210" mass="23229">MRRTKEEAAKTRAEILQSAERLFIENGYEAVTLDDIAAASNVTRGAVAWHFKNKIGLLFAIREQTRAEFVALADRIDQGTVQPTLDLLREAVICLFSELGGNVHKRGMLRVMLLLELNLSGEQQNTCFQSDMCRSFARIIDAAVGGELRPPWTPSSASSALNATMRGLVQDWAYIESDLDLVSHGTEVIDALLSSWRTKPDLLTNPVNPS</sequence>
<dbReference type="PROSITE" id="PS50977">
    <property type="entry name" value="HTH_TETR_2"/>
    <property type="match status" value="1"/>
</dbReference>
<dbReference type="SUPFAM" id="SSF46689">
    <property type="entry name" value="Homeodomain-like"/>
    <property type="match status" value="1"/>
</dbReference>
<dbReference type="PANTHER" id="PTHR30055:SF240">
    <property type="entry name" value="HTH-TYPE TRANSCRIPTIONAL REGULATOR ACRR"/>
    <property type="match status" value="1"/>
</dbReference>
<proteinExistence type="predicted"/>
<evidence type="ECO:0000256" key="3">
    <source>
        <dbReference type="ARBA" id="ARBA00023163"/>
    </source>
</evidence>
<dbReference type="InterPro" id="IPR050109">
    <property type="entry name" value="HTH-type_TetR-like_transc_reg"/>
</dbReference>
<feature type="DNA-binding region" description="H-T-H motif" evidence="4">
    <location>
        <begin position="32"/>
        <end position="51"/>
    </location>
</feature>
<dbReference type="InterPro" id="IPR009057">
    <property type="entry name" value="Homeodomain-like_sf"/>
</dbReference>
<keyword evidence="3" id="KW-0804">Transcription</keyword>
<name>A0A561Q0N1_9HYPH</name>
<dbReference type="PANTHER" id="PTHR30055">
    <property type="entry name" value="HTH-TYPE TRANSCRIPTIONAL REGULATOR RUTR"/>
    <property type="match status" value="1"/>
</dbReference>
<comment type="caution">
    <text evidence="6">The sequence shown here is derived from an EMBL/GenBank/DDBJ whole genome shotgun (WGS) entry which is preliminary data.</text>
</comment>
<dbReference type="Proteomes" id="UP000320653">
    <property type="component" value="Unassembled WGS sequence"/>
</dbReference>
<dbReference type="Pfam" id="PF00440">
    <property type="entry name" value="TetR_N"/>
    <property type="match status" value="1"/>
</dbReference>
<protein>
    <submittedName>
        <fullName evidence="6">TetR family transcriptional regulator</fullName>
    </submittedName>
</protein>
<evidence type="ECO:0000259" key="5">
    <source>
        <dbReference type="PROSITE" id="PS50977"/>
    </source>
</evidence>
<organism evidence="6 7">
    <name type="scientific">Neorhizobium alkalisoli</name>
    <dbReference type="NCBI Taxonomy" id="528178"/>
    <lineage>
        <taxon>Bacteria</taxon>
        <taxon>Pseudomonadati</taxon>
        <taxon>Pseudomonadota</taxon>
        <taxon>Alphaproteobacteria</taxon>
        <taxon>Hyphomicrobiales</taxon>
        <taxon>Rhizobiaceae</taxon>
        <taxon>Rhizobium/Agrobacterium group</taxon>
        <taxon>Neorhizobium</taxon>
    </lineage>
</organism>
<evidence type="ECO:0000256" key="1">
    <source>
        <dbReference type="ARBA" id="ARBA00023015"/>
    </source>
</evidence>
<reference evidence="6 7" key="1">
    <citation type="submission" date="2019-06" db="EMBL/GenBank/DDBJ databases">
        <title>Sorghum-associated microbial communities from plants grown in Nebraska, USA.</title>
        <authorList>
            <person name="Schachtman D."/>
        </authorList>
    </citation>
    <scope>NUCLEOTIDE SEQUENCE [LARGE SCALE GENOMIC DNA]</scope>
    <source>
        <strain evidence="6 7">1225</strain>
    </source>
</reference>
<feature type="domain" description="HTH tetR-type" evidence="5">
    <location>
        <begin position="9"/>
        <end position="69"/>
    </location>
</feature>
<dbReference type="OrthoDB" id="9798857at2"/>